<accession>X1FP44</accession>
<sequence>MTEGLYKGNPYWIETYIGKRTAVQELTEEDVDIRDIAHSLSLQCRFIGHCREMYTVAEHSLWVCRIVGTMKWSGIDTDYYRKTCLAALLHDAAEAYIGDIARPIKYAFPDIREVEQVALGLILKKYGAIPADWLLIKKADNIMLATEAKLLMKDAGKGWNLPEPALSITDLHQWGTFKDTEQAYLTVFKNFYKLSLHKD</sequence>
<protein>
    <recommendedName>
        <fullName evidence="2">HD/PDEase domain-containing protein</fullName>
    </recommendedName>
</protein>
<dbReference type="Gene3D" id="1.10.3210.10">
    <property type="entry name" value="Hypothetical protein af1432"/>
    <property type="match status" value="1"/>
</dbReference>
<comment type="caution">
    <text evidence="1">The sequence shown here is derived from an EMBL/GenBank/DDBJ whole genome shotgun (WGS) entry which is preliminary data.</text>
</comment>
<dbReference type="EMBL" id="BARU01007922">
    <property type="protein sequence ID" value="GAH34295.1"/>
    <property type="molecule type" value="Genomic_DNA"/>
</dbReference>
<evidence type="ECO:0000313" key="1">
    <source>
        <dbReference type="EMBL" id="GAH34295.1"/>
    </source>
</evidence>
<gene>
    <name evidence="1" type="ORF">S03H2_15569</name>
</gene>
<dbReference type="Pfam" id="PF12917">
    <property type="entry name" value="YfbR-like"/>
    <property type="match status" value="1"/>
</dbReference>
<reference evidence="1" key="1">
    <citation type="journal article" date="2014" name="Front. Microbiol.">
        <title>High frequency of phylogenetically diverse reductive dehalogenase-homologous genes in deep subseafloor sedimentary metagenomes.</title>
        <authorList>
            <person name="Kawai M."/>
            <person name="Futagami T."/>
            <person name="Toyoda A."/>
            <person name="Takaki Y."/>
            <person name="Nishi S."/>
            <person name="Hori S."/>
            <person name="Arai W."/>
            <person name="Tsubouchi T."/>
            <person name="Morono Y."/>
            <person name="Uchiyama I."/>
            <person name="Ito T."/>
            <person name="Fujiyama A."/>
            <person name="Inagaki F."/>
            <person name="Takami H."/>
        </authorList>
    </citation>
    <scope>NUCLEOTIDE SEQUENCE</scope>
    <source>
        <strain evidence="1">Expedition CK06-06</strain>
    </source>
</reference>
<proteinExistence type="predicted"/>
<dbReference type="AlphaFoldDB" id="X1FP44"/>
<dbReference type="SUPFAM" id="SSF109604">
    <property type="entry name" value="HD-domain/PDEase-like"/>
    <property type="match status" value="1"/>
</dbReference>
<name>X1FP44_9ZZZZ</name>
<organism evidence="1">
    <name type="scientific">marine sediment metagenome</name>
    <dbReference type="NCBI Taxonomy" id="412755"/>
    <lineage>
        <taxon>unclassified sequences</taxon>
        <taxon>metagenomes</taxon>
        <taxon>ecological metagenomes</taxon>
    </lineage>
</organism>
<evidence type="ECO:0008006" key="2">
    <source>
        <dbReference type="Google" id="ProtNLM"/>
    </source>
</evidence>